<keyword evidence="4 8" id="KW-1003">Cell membrane</keyword>
<dbReference type="InterPro" id="IPR045009">
    <property type="entry name" value="CASPL-5"/>
</dbReference>
<evidence type="ECO:0000256" key="7">
    <source>
        <dbReference type="ARBA" id="ARBA00023136"/>
    </source>
</evidence>
<dbReference type="PANTHER" id="PTHR32021:SF1">
    <property type="entry name" value="CASP-LIKE PROTEIN 5A1"/>
    <property type="match status" value="1"/>
</dbReference>
<dbReference type="AlphaFoldDB" id="A0A0A9CN51"/>
<keyword evidence="6 8" id="KW-1133">Transmembrane helix</keyword>
<feature type="transmembrane region" description="Helical" evidence="8">
    <location>
        <begin position="21"/>
        <end position="50"/>
    </location>
</feature>
<evidence type="ECO:0000256" key="2">
    <source>
        <dbReference type="ARBA" id="ARBA00007651"/>
    </source>
</evidence>
<evidence type="ECO:0000256" key="4">
    <source>
        <dbReference type="ARBA" id="ARBA00022475"/>
    </source>
</evidence>
<dbReference type="GO" id="GO:0005886">
    <property type="term" value="C:plasma membrane"/>
    <property type="evidence" value="ECO:0007669"/>
    <property type="project" value="UniProtKB-SubCell"/>
</dbReference>
<feature type="transmembrane region" description="Helical" evidence="8">
    <location>
        <begin position="70"/>
        <end position="91"/>
    </location>
</feature>
<comment type="similarity">
    <text evidence="2 8">Belongs to the Casparian strip membrane proteins (CASP) family.</text>
</comment>
<feature type="domain" description="Casparian strip membrane protein" evidence="9">
    <location>
        <begin position="2"/>
        <end position="77"/>
    </location>
</feature>
<evidence type="ECO:0000256" key="3">
    <source>
        <dbReference type="ARBA" id="ARBA00011489"/>
    </source>
</evidence>
<evidence type="ECO:0000313" key="10">
    <source>
        <dbReference type="EMBL" id="JAD77006.1"/>
    </source>
</evidence>
<reference evidence="10" key="2">
    <citation type="journal article" date="2015" name="Data Brief">
        <title>Shoot transcriptome of the giant reed, Arundo donax.</title>
        <authorList>
            <person name="Barrero R.A."/>
            <person name="Guerrero F.D."/>
            <person name="Moolhuijzen P."/>
            <person name="Goolsby J.A."/>
            <person name="Tidwell J."/>
            <person name="Bellgard S.E."/>
            <person name="Bellgard M.I."/>
        </authorList>
    </citation>
    <scope>NUCLEOTIDE SEQUENCE</scope>
    <source>
        <tissue evidence="10">Shoot tissue taken approximately 20 cm above the soil surface</tissue>
    </source>
</reference>
<reference evidence="10" key="1">
    <citation type="submission" date="2014-09" db="EMBL/GenBank/DDBJ databases">
        <authorList>
            <person name="Magalhaes I.L.F."/>
            <person name="Oliveira U."/>
            <person name="Santos F.R."/>
            <person name="Vidigal T.H.D.A."/>
            <person name="Brescovit A.D."/>
            <person name="Santos A.J."/>
        </authorList>
    </citation>
    <scope>NUCLEOTIDE SEQUENCE</scope>
    <source>
        <tissue evidence="10">Shoot tissue taken approximately 20 cm above the soil surface</tissue>
    </source>
</reference>
<evidence type="ECO:0000256" key="8">
    <source>
        <dbReference type="RuleBase" id="RU361233"/>
    </source>
</evidence>
<comment type="subunit">
    <text evidence="3 8">Homodimer and heterodimers.</text>
</comment>
<dbReference type="InterPro" id="IPR006702">
    <property type="entry name" value="CASP_dom"/>
</dbReference>
<dbReference type="PANTHER" id="PTHR32021">
    <property type="entry name" value="CASP-LIKE PROTEIN 5B3"/>
    <property type="match status" value="1"/>
</dbReference>
<dbReference type="EMBL" id="GBRH01220889">
    <property type="protein sequence ID" value="JAD77006.1"/>
    <property type="molecule type" value="Transcribed_RNA"/>
</dbReference>
<keyword evidence="5 8" id="KW-0812">Transmembrane</keyword>
<dbReference type="Pfam" id="PF04535">
    <property type="entry name" value="CASP_dom"/>
    <property type="match status" value="1"/>
</dbReference>
<sequence>MLAIVDIYALMVKRCLRNRRAVCLFTIGDGITAAVTFSAACASAGITVLINNDLNICSENHCAQFESAVAMAYMCWFTIAPSFVLNFYSLASS</sequence>
<comment type="caution">
    <text evidence="8">Lacks conserved residue(s) required for the propagation of feature annotation.</text>
</comment>
<organism evidence="10">
    <name type="scientific">Arundo donax</name>
    <name type="common">Giant reed</name>
    <name type="synonym">Donax arundinaceus</name>
    <dbReference type="NCBI Taxonomy" id="35708"/>
    <lineage>
        <taxon>Eukaryota</taxon>
        <taxon>Viridiplantae</taxon>
        <taxon>Streptophyta</taxon>
        <taxon>Embryophyta</taxon>
        <taxon>Tracheophyta</taxon>
        <taxon>Spermatophyta</taxon>
        <taxon>Magnoliopsida</taxon>
        <taxon>Liliopsida</taxon>
        <taxon>Poales</taxon>
        <taxon>Poaceae</taxon>
        <taxon>PACMAD clade</taxon>
        <taxon>Arundinoideae</taxon>
        <taxon>Arundineae</taxon>
        <taxon>Arundo</taxon>
    </lineage>
</organism>
<comment type="subcellular location">
    <subcellularLocation>
        <location evidence="1 8">Cell membrane</location>
        <topology evidence="1 8">Multi-pass membrane protein</topology>
    </subcellularLocation>
</comment>
<protein>
    <recommendedName>
        <fullName evidence="8">CASP-like protein</fullName>
    </recommendedName>
</protein>
<evidence type="ECO:0000256" key="6">
    <source>
        <dbReference type="ARBA" id="ARBA00022989"/>
    </source>
</evidence>
<proteinExistence type="inferred from homology"/>
<evidence type="ECO:0000256" key="5">
    <source>
        <dbReference type="ARBA" id="ARBA00022692"/>
    </source>
</evidence>
<evidence type="ECO:0000256" key="1">
    <source>
        <dbReference type="ARBA" id="ARBA00004651"/>
    </source>
</evidence>
<accession>A0A0A9CN51</accession>
<name>A0A0A9CN51_ARUDO</name>
<keyword evidence="7 8" id="KW-0472">Membrane</keyword>
<evidence type="ECO:0000259" key="9">
    <source>
        <dbReference type="Pfam" id="PF04535"/>
    </source>
</evidence>